<evidence type="ECO:0008006" key="12">
    <source>
        <dbReference type="Google" id="ProtNLM"/>
    </source>
</evidence>
<dbReference type="PROSITE" id="PS50885">
    <property type="entry name" value="HAMP"/>
    <property type="match status" value="1"/>
</dbReference>
<dbReference type="Gene3D" id="3.30.70.1230">
    <property type="entry name" value="Nucleotide cyclase"/>
    <property type="match status" value="1"/>
</dbReference>
<proteinExistence type="inferred from homology"/>
<dbReference type="SMART" id="SM00044">
    <property type="entry name" value="CYCc"/>
    <property type="match status" value="1"/>
</dbReference>
<evidence type="ECO:0000256" key="4">
    <source>
        <dbReference type="ARBA" id="ARBA00022692"/>
    </source>
</evidence>
<dbReference type="OrthoDB" id="9762462at2"/>
<feature type="transmembrane region" description="Helical" evidence="7">
    <location>
        <begin position="21"/>
        <end position="38"/>
    </location>
</feature>
<comment type="similarity">
    <text evidence="2">Belongs to the adenylyl cyclase class-3 family.</text>
</comment>
<evidence type="ECO:0000313" key="10">
    <source>
        <dbReference type="EMBL" id="RZI47092.1"/>
    </source>
</evidence>
<dbReference type="FunFam" id="3.30.70.1230:FF:000016">
    <property type="entry name" value="Adenylate/guanylate cyclase domain-containing protein"/>
    <property type="match status" value="1"/>
</dbReference>
<dbReference type="Gene3D" id="3.30.450.20">
    <property type="entry name" value="PAS domain"/>
    <property type="match status" value="2"/>
</dbReference>
<evidence type="ECO:0000256" key="6">
    <source>
        <dbReference type="ARBA" id="ARBA00023136"/>
    </source>
</evidence>
<dbReference type="AlphaFoldDB" id="A0A4Q7DK10"/>
<dbReference type="Pfam" id="PF00211">
    <property type="entry name" value="Guanylate_cyc"/>
    <property type="match status" value="1"/>
</dbReference>
<name>A0A4Q7DK10_9PROT</name>
<dbReference type="CDD" id="cd07302">
    <property type="entry name" value="CHD"/>
    <property type="match status" value="1"/>
</dbReference>
<dbReference type="PANTHER" id="PTHR43081:SF1">
    <property type="entry name" value="ADENYLATE CYCLASE, TERMINAL-DIFFERENTIATION SPECIFIC"/>
    <property type="match status" value="1"/>
</dbReference>
<protein>
    <recommendedName>
        <fullName evidence="12">Adenylate/guanylate cyclase domain-containing protein</fullName>
    </recommendedName>
</protein>
<keyword evidence="11" id="KW-1185">Reference proteome</keyword>
<feature type="transmembrane region" description="Helical" evidence="7">
    <location>
        <begin position="362"/>
        <end position="380"/>
    </location>
</feature>
<evidence type="ECO:0000259" key="8">
    <source>
        <dbReference type="PROSITE" id="PS50125"/>
    </source>
</evidence>
<evidence type="ECO:0000256" key="2">
    <source>
        <dbReference type="ARBA" id="ARBA00005381"/>
    </source>
</evidence>
<dbReference type="Proteomes" id="UP000293550">
    <property type="component" value="Unassembled WGS sequence"/>
</dbReference>
<dbReference type="PANTHER" id="PTHR43081">
    <property type="entry name" value="ADENYLATE CYCLASE, TERMINAL-DIFFERENTIATION SPECIFIC-RELATED"/>
    <property type="match status" value="1"/>
</dbReference>
<dbReference type="Gene3D" id="6.10.340.10">
    <property type="match status" value="1"/>
</dbReference>
<accession>A0A4Q7DK10</accession>
<dbReference type="EMBL" id="SCFB01000001">
    <property type="protein sequence ID" value="RZI47092.1"/>
    <property type="molecule type" value="Genomic_DNA"/>
</dbReference>
<dbReference type="InterPro" id="IPR001054">
    <property type="entry name" value="A/G_cyclase"/>
</dbReference>
<evidence type="ECO:0000256" key="7">
    <source>
        <dbReference type="SAM" id="Phobius"/>
    </source>
</evidence>
<comment type="caution">
    <text evidence="10">The sequence shown here is derived from an EMBL/GenBank/DDBJ whole genome shotgun (WGS) entry which is preliminary data.</text>
</comment>
<dbReference type="PROSITE" id="PS50125">
    <property type="entry name" value="GUANYLATE_CYCLASE_2"/>
    <property type="match status" value="1"/>
</dbReference>
<dbReference type="InterPro" id="IPR029787">
    <property type="entry name" value="Nucleotide_cyclase"/>
</dbReference>
<dbReference type="RefSeq" id="WP_130153205.1">
    <property type="nucleotide sequence ID" value="NZ_SCFB01000001.1"/>
</dbReference>
<dbReference type="SUPFAM" id="SSF55073">
    <property type="entry name" value="Nucleotide cyclase"/>
    <property type="match status" value="1"/>
</dbReference>
<evidence type="ECO:0000259" key="9">
    <source>
        <dbReference type="PROSITE" id="PS50885"/>
    </source>
</evidence>
<reference evidence="10 11" key="1">
    <citation type="submission" date="2018-10" db="EMBL/GenBank/DDBJ databases">
        <title>An updated phylogeny of the Alphaproteobacteria reveals that the parasitic Rickettsiales and Holosporales have independent origins.</title>
        <authorList>
            <person name="Munoz-Gomez S.A."/>
            <person name="Hess S."/>
            <person name="Burger G."/>
            <person name="Lang B.F."/>
            <person name="Susko E."/>
            <person name="Slamovits C.H."/>
            <person name="Roger A.J."/>
        </authorList>
    </citation>
    <scope>NUCLEOTIDE SEQUENCE [LARGE SCALE GENOMIC DNA]</scope>
    <source>
        <strain evidence="10">HOLO01</strain>
    </source>
</reference>
<dbReference type="InterPro" id="IPR033479">
    <property type="entry name" value="dCache_1"/>
</dbReference>
<dbReference type="GO" id="GO:0035556">
    <property type="term" value="P:intracellular signal transduction"/>
    <property type="evidence" value="ECO:0007669"/>
    <property type="project" value="InterPro"/>
</dbReference>
<dbReference type="GO" id="GO:0006171">
    <property type="term" value="P:cAMP biosynthetic process"/>
    <property type="evidence" value="ECO:0007669"/>
    <property type="project" value="TreeGrafter"/>
</dbReference>
<keyword evidence="3" id="KW-1003">Cell membrane</keyword>
<dbReference type="Pfam" id="PF02743">
    <property type="entry name" value="dCache_1"/>
    <property type="match status" value="1"/>
</dbReference>
<gene>
    <name evidence="10" type="ORF">EQU50_00460</name>
</gene>
<evidence type="ECO:0000313" key="11">
    <source>
        <dbReference type="Proteomes" id="UP000293550"/>
    </source>
</evidence>
<keyword evidence="5 7" id="KW-1133">Transmembrane helix</keyword>
<comment type="subcellular location">
    <subcellularLocation>
        <location evidence="1">Cell membrane</location>
        <topology evidence="1">Multi-pass membrane protein</topology>
    </subcellularLocation>
</comment>
<evidence type="ECO:0000256" key="1">
    <source>
        <dbReference type="ARBA" id="ARBA00004651"/>
    </source>
</evidence>
<sequence length="723" mass="83346">MKSLFSKFMGNDLKTYIIKEVMVLFLVTIALIGSYDFYQNKRALTQFSHEYVDKYSEFLTSLIETRMKEPAEANELITLWLQKIRNVDEFRPDQIKYLKYIYKIFEGASTLNIALENGDMLHFHTPQEFDTLRNNPEKKLPFNVKYCIITIRNQDGKPYELLEYYNKNDRLVLSETVSKSSYDPRLRQWYIDAKSSKEVRTETSVSESIMTKEQVIKTASPLLDSNNNVWGVIATNLSLKALSQLLKDNVISPGSILFIVDNKQNIVASSNLELVSSVKELEETPLIVNQLKDNLYKKAHEIYKQDKEERFQFTTNGKTYIADFTRFKESFYDTFGKKWMFVSLVPFDEVFSVFLQSQQDSFGIYLFAFILVLLRIIILSRKLSEPIEELTEEANKIRDFQFEGDVKIDSKIKEVRTLTHTMQTMKVSLKSFTKYMPRRLVMRLLEKNQDIQLGGESKKLTIMFTDVAGFTTVSEGMTPQALMTHISDYFEQLTQIIIHQGGTIDKYIGDAIMAFWGAPDEDTLRSFHACRAALLCQHALETLNANWLRQSKPVLNTRMGIHCGEVVVGNMGSSERMNYTLIGDAVNLSSRLEGTNKFYGTKIIVSHAVYEEVKDDFLCRIMDIVAVKGKNKGIKIYELLGQRNAEAYLTPTQGQEDFVAAFDKAFEFYLKMNWEKALSSFEQLLGTLPSCNETLKSYIERCQLYLKTPPGDDWDGVYHLTSK</sequence>
<evidence type="ECO:0000256" key="3">
    <source>
        <dbReference type="ARBA" id="ARBA00022475"/>
    </source>
</evidence>
<dbReference type="GO" id="GO:0004016">
    <property type="term" value="F:adenylate cyclase activity"/>
    <property type="evidence" value="ECO:0007669"/>
    <property type="project" value="UniProtKB-ARBA"/>
</dbReference>
<dbReference type="InterPro" id="IPR050697">
    <property type="entry name" value="Adenylyl/Guanylyl_Cyclase_3/4"/>
</dbReference>
<feature type="domain" description="HAMP" evidence="9">
    <location>
        <begin position="381"/>
        <end position="434"/>
    </location>
</feature>
<dbReference type="InterPro" id="IPR003660">
    <property type="entry name" value="HAMP_dom"/>
</dbReference>
<keyword evidence="6 7" id="KW-0472">Membrane</keyword>
<evidence type="ECO:0000256" key="5">
    <source>
        <dbReference type="ARBA" id="ARBA00022989"/>
    </source>
</evidence>
<organism evidence="10 11">
    <name type="scientific">Candidatus Finniella inopinata</name>
    <dbReference type="NCBI Taxonomy" id="1696036"/>
    <lineage>
        <taxon>Bacteria</taxon>
        <taxon>Pseudomonadati</taxon>
        <taxon>Pseudomonadota</taxon>
        <taxon>Alphaproteobacteria</taxon>
        <taxon>Holosporales</taxon>
        <taxon>Candidatus Paracaedibacteraceae</taxon>
        <taxon>Candidatus Finniella</taxon>
    </lineage>
</organism>
<keyword evidence="4 7" id="KW-0812">Transmembrane</keyword>
<dbReference type="GO" id="GO:0005886">
    <property type="term" value="C:plasma membrane"/>
    <property type="evidence" value="ECO:0007669"/>
    <property type="project" value="UniProtKB-SubCell"/>
</dbReference>
<feature type="domain" description="Guanylate cyclase" evidence="8">
    <location>
        <begin position="461"/>
        <end position="593"/>
    </location>
</feature>